<dbReference type="AlphaFoldDB" id="A0A1C2E8N7"/>
<reference evidence="4 5" key="1">
    <citation type="submission" date="2016-08" db="EMBL/GenBank/DDBJ databases">
        <title>Whole genome sequence of Mesorhizobium sp. strain UASWS1009 isolated from industrial sewage.</title>
        <authorList>
            <person name="Crovadore J."/>
            <person name="Calmin G."/>
            <person name="Chablais R."/>
            <person name="Cochard B."/>
            <person name="Lefort F."/>
        </authorList>
    </citation>
    <scope>NUCLEOTIDE SEQUENCE [LARGE SCALE GENOMIC DNA]</scope>
    <source>
        <strain evidence="4 5">UASWS1009</strain>
    </source>
</reference>
<dbReference type="PANTHER" id="PTHR30055">
    <property type="entry name" value="HTH-TYPE TRANSCRIPTIONAL REGULATOR RUTR"/>
    <property type="match status" value="1"/>
</dbReference>
<proteinExistence type="predicted"/>
<keyword evidence="5" id="KW-1185">Reference proteome</keyword>
<evidence type="ECO:0000313" key="5">
    <source>
        <dbReference type="Proteomes" id="UP000094412"/>
    </source>
</evidence>
<protein>
    <submittedName>
        <fullName evidence="4">TetR family transcriptional regulator</fullName>
    </submittedName>
</protein>
<evidence type="ECO:0000256" key="1">
    <source>
        <dbReference type="ARBA" id="ARBA00023125"/>
    </source>
</evidence>
<evidence type="ECO:0000256" key="2">
    <source>
        <dbReference type="PROSITE-ProRule" id="PRU00335"/>
    </source>
</evidence>
<dbReference type="OrthoDB" id="9787680at2"/>
<dbReference type="RefSeq" id="WP_024925687.1">
    <property type="nucleotide sequence ID" value="NZ_MDEO01000025.1"/>
</dbReference>
<dbReference type="PRINTS" id="PR00455">
    <property type="entry name" value="HTHTETR"/>
</dbReference>
<dbReference type="PROSITE" id="PS50977">
    <property type="entry name" value="HTH_TETR_2"/>
    <property type="match status" value="1"/>
</dbReference>
<dbReference type="Gene3D" id="1.10.357.10">
    <property type="entry name" value="Tetracycline Repressor, domain 2"/>
    <property type="match status" value="1"/>
</dbReference>
<name>A0A1C2E8N7_9HYPH</name>
<accession>A0A1C2E8N7</accession>
<evidence type="ECO:0000313" key="4">
    <source>
        <dbReference type="EMBL" id="OCX23346.1"/>
    </source>
</evidence>
<dbReference type="SUPFAM" id="SSF46689">
    <property type="entry name" value="Homeodomain-like"/>
    <property type="match status" value="1"/>
</dbReference>
<keyword evidence="1 2" id="KW-0238">DNA-binding</keyword>
<feature type="domain" description="HTH tetR-type" evidence="3">
    <location>
        <begin position="17"/>
        <end position="77"/>
    </location>
</feature>
<dbReference type="Pfam" id="PF00440">
    <property type="entry name" value="TetR_N"/>
    <property type="match status" value="1"/>
</dbReference>
<dbReference type="GO" id="GO:0000976">
    <property type="term" value="F:transcription cis-regulatory region binding"/>
    <property type="evidence" value="ECO:0007669"/>
    <property type="project" value="TreeGrafter"/>
</dbReference>
<comment type="caution">
    <text evidence="4">The sequence shown here is derived from an EMBL/GenBank/DDBJ whole genome shotgun (WGS) entry which is preliminary data.</text>
</comment>
<dbReference type="Proteomes" id="UP000094412">
    <property type="component" value="Unassembled WGS sequence"/>
</dbReference>
<dbReference type="PANTHER" id="PTHR30055:SF200">
    <property type="entry name" value="HTH-TYPE TRANSCRIPTIONAL REPRESSOR BDCR"/>
    <property type="match status" value="1"/>
</dbReference>
<dbReference type="SUPFAM" id="SSF48498">
    <property type="entry name" value="Tetracyclin repressor-like, C-terminal domain"/>
    <property type="match status" value="1"/>
</dbReference>
<sequence>MNDKILQHADINAQVNLRPRERIVLTAREMFYHHGIRSVGIEAITEAAGTNKMTLYRHFGSKDDLIVECIQKAVAEGCNFWDELEGKYPGDPKAQLAAWVQNCAERLGSDERGCEMANAAVELAEEDHPARRVIEDAKKRFRGRLAELCERAGLEQPRMVADMLGLLLEGAKISRQSEGAEGPSARFKRMADEIIATVGGQGDKA</sequence>
<dbReference type="STRING" id="1566387.QV13_03790"/>
<feature type="DNA-binding region" description="H-T-H motif" evidence="2">
    <location>
        <begin position="40"/>
        <end position="59"/>
    </location>
</feature>
<gene>
    <name evidence="4" type="ORF">QV13_03790</name>
</gene>
<organism evidence="4 5">
    <name type="scientific">Mesorhizobium hungaricum</name>
    <dbReference type="NCBI Taxonomy" id="1566387"/>
    <lineage>
        <taxon>Bacteria</taxon>
        <taxon>Pseudomonadati</taxon>
        <taxon>Pseudomonadota</taxon>
        <taxon>Alphaproteobacteria</taxon>
        <taxon>Hyphomicrobiales</taxon>
        <taxon>Phyllobacteriaceae</taxon>
        <taxon>Mesorhizobium</taxon>
    </lineage>
</organism>
<dbReference type="GO" id="GO:0003700">
    <property type="term" value="F:DNA-binding transcription factor activity"/>
    <property type="evidence" value="ECO:0007669"/>
    <property type="project" value="TreeGrafter"/>
</dbReference>
<dbReference type="InterPro" id="IPR001647">
    <property type="entry name" value="HTH_TetR"/>
</dbReference>
<dbReference type="InterPro" id="IPR009057">
    <property type="entry name" value="Homeodomain-like_sf"/>
</dbReference>
<evidence type="ECO:0000259" key="3">
    <source>
        <dbReference type="PROSITE" id="PS50977"/>
    </source>
</evidence>
<dbReference type="InterPro" id="IPR036271">
    <property type="entry name" value="Tet_transcr_reg_TetR-rel_C_sf"/>
</dbReference>
<dbReference type="InterPro" id="IPR050109">
    <property type="entry name" value="HTH-type_TetR-like_transc_reg"/>
</dbReference>
<dbReference type="EMBL" id="MDEO01000025">
    <property type="protein sequence ID" value="OCX23346.1"/>
    <property type="molecule type" value="Genomic_DNA"/>
</dbReference>